<dbReference type="AlphaFoldDB" id="A0A6P7GY74"/>
<dbReference type="Gene3D" id="3.90.1600.10">
    <property type="entry name" value="Palm domain of DNA polymerase"/>
    <property type="match status" value="1"/>
</dbReference>
<dbReference type="InterPro" id="IPR043502">
    <property type="entry name" value="DNA/RNA_pol_sf"/>
</dbReference>
<dbReference type="SUPFAM" id="SSF53098">
    <property type="entry name" value="Ribonuclease H-like"/>
    <property type="match status" value="1"/>
</dbReference>
<dbReference type="GO" id="GO:0000166">
    <property type="term" value="F:nucleotide binding"/>
    <property type="evidence" value="ECO:0007669"/>
    <property type="project" value="InterPro"/>
</dbReference>
<reference evidence="1" key="1">
    <citation type="submission" date="2025-08" db="UniProtKB">
        <authorList>
            <consortium name="RefSeq"/>
        </authorList>
    </citation>
    <scope>IDENTIFICATION</scope>
    <source>
        <tissue evidence="1">Whole insect</tissue>
    </source>
</reference>
<dbReference type="GO" id="GO:0003676">
    <property type="term" value="F:nucleic acid binding"/>
    <property type="evidence" value="ECO:0007669"/>
    <property type="project" value="InterPro"/>
</dbReference>
<accession>A0A6P7GY74</accession>
<dbReference type="InParanoid" id="A0A6P7GY74"/>
<dbReference type="InterPro" id="IPR017964">
    <property type="entry name" value="DNA-dir_DNA_pol_B_CS"/>
</dbReference>
<dbReference type="PANTHER" id="PTHR31511">
    <property type="entry name" value="PROTEIN CBG23764"/>
    <property type="match status" value="1"/>
</dbReference>
<dbReference type="SUPFAM" id="SSF56672">
    <property type="entry name" value="DNA/RNA polymerases"/>
    <property type="match status" value="1"/>
</dbReference>
<dbReference type="InterPro" id="IPR023211">
    <property type="entry name" value="DNA_pol_palm_dom_sf"/>
</dbReference>
<evidence type="ECO:0000313" key="1">
    <source>
        <dbReference type="RefSeq" id="XP_028151072.1"/>
    </source>
</evidence>
<gene>
    <name evidence="1" type="primary">LOC114344439</name>
</gene>
<sequence length="751" mass="87968">MFHLSEAICVFRSAHIRDHDHISARYRGPAHVSCNLNFKVPTFIPIFLHNLSNYDSHLFIKELTTKSEHVSAIAQTKEKYVTFSKSVLVDRARTNVYLKLRFVDSYRFLSKSLDKLSETLLSTQCNEIRKFFPDETAFKLMRRKGVFPYSYIDSYMKLEEKHLPPKENFYDNLRGEHISTEDYERAQEVWGYFKCKTISDYGLLYLKSDVLLLADIFENFRKVCLKEYKLDPAHYLTAPSLTWDSMLRYTNIELQLLTDIDMVHFFKKAIRGGVATCINRMAHSNNRLLSNFDPQKAETYIMYLDGTNLYGAAMSQPLPWKNFKWLSDQEIEQFNVFDIDDNGEKGYMLEVDLHYPPNIHEQHNDLPFCPESIIPPRGKFKKLIPNLYDKKKYVLHYRNLKQCIQYGLRLEKVHRIIEFSQSLWLKKYIDLNTSLRNNATNAFERDLFKLLVNAVFGKSIEDKSKRHDIRLVSVWENRRGRVGAKSLIAKPEFKSLSIFSENLVAIHLNKTKVIYDTPLYIGCSILDISKTFIYDFFYGYIKNNYGDNANLLYTDTDSLILKIKTPNFYDDMKQNIHHFDTSNYSENNIYGVPKTQSILGKMKNEFPTTTIKGFYGTGAKAYCIDADTILKKAKGVSRHIVKNQLHLNDYVRVIQNNETIFRKMYFFRSEMHTIYTEMKNKISLTSTDDKRYLIPGDTTSLAFGHFLINYHTGNIDDLLFFANEEISIKDLNNIPHNELFQADSFQYDSYS</sequence>
<organism evidence="1">
    <name type="scientific">Diabrotica virgifera virgifera</name>
    <name type="common">western corn rootworm</name>
    <dbReference type="NCBI Taxonomy" id="50390"/>
    <lineage>
        <taxon>Eukaryota</taxon>
        <taxon>Metazoa</taxon>
        <taxon>Ecdysozoa</taxon>
        <taxon>Arthropoda</taxon>
        <taxon>Hexapoda</taxon>
        <taxon>Insecta</taxon>
        <taxon>Pterygota</taxon>
        <taxon>Neoptera</taxon>
        <taxon>Endopterygota</taxon>
        <taxon>Coleoptera</taxon>
        <taxon>Polyphaga</taxon>
        <taxon>Cucujiformia</taxon>
        <taxon>Chrysomeloidea</taxon>
        <taxon>Chrysomelidae</taxon>
        <taxon>Galerucinae</taxon>
        <taxon>Diabroticina</taxon>
        <taxon>Diabroticites</taxon>
        <taxon>Diabrotica</taxon>
    </lineage>
</organism>
<dbReference type="GO" id="GO:0071897">
    <property type="term" value="P:DNA biosynthetic process"/>
    <property type="evidence" value="ECO:0007669"/>
    <property type="project" value="UniProtKB-ARBA"/>
</dbReference>
<dbReference type="RefSeq" id="XP_028151072.1">
    <property type="nucleotide sequence ID" value="XM_028295271.1"/>
</dbReference>
<dbReference type="InterPro" id="IPR012337">
    <property type="entry name" value="RNaseH-like_sf"/>
</dbReference>
<name>A0A6P7GY74_DIAVI</name>
<proteinExistence type="predicted"/>
<dbReference type="PANTHER" id="PTHR31511:SF12">
    <property type="entry name" value="RHO TERMINATION FACTOR N-TERMINAL DOMAIN-CONTAINING PROTEIN"/>
    <property type="match status" value="1"/>
</dbReference>
<dbReference type="GO" id="GO:0042575">
    <property type="term" value="C:DNA polymerase complex"/>
    <property type="evidence" value="ECO:0007669"/>
    <property type="project" value="UniProtKB-ARBA"/>
</dbReference>
<dbReference type="PROSITE" id="PS00116">
    <property type="entry name" value="DNA_POLYMERASE_B"/>
    <property type="match status" value="1"/>
</dbReference>
<protein>
    <submittedName>
        <fullName evidence="1">Uncharacterized protein LOC114344439</fullName>
    </submittedName>
</protein>